<proteinExistence type="predicted"/>
<evidence type="ECO:0008006" key="4">
    <source>
        <dbReference type="Google" id="ProtNLM"/>
    </source>
</evidence>
<organism evidence="2 3">
    <name type="scientific">Pelagomonas calceolata</name>
    <dbReference type="NCBI Taxonomy" id="35677"/>
    <lineage>
        <taxon>Eukaryota</taxon>
        <taxon>Sar</taxon>
        <taxon>Stramenopiles</taxon>
        <taxon>Ochrophyta</taxon>
        <taxon>Pelagophyceae</taxon>
        <taxon>Pelagomonadales</taxon>
        <taxon>Pelagomonadaceae</taxon>
        <taxon>Pelagomonas</taxon>
    </lineage>
</organism>
<name>A0A8J2SMP7_9STRA</name>
<sequence length="492" mass="53212">MPLSFTSEPATVGEASRPLAAPFWAGSAPRTPPRADADADADYISRGAGRSPSSLSPIPEETSGGKPTPAERRRLSPTYEAGTPPPEGMDGPDARKTLDNAIREGASIMVPSPEPDAEISRLTASPAKSDDMTDEAFVRKVAERAAQRGLDVYTPPDTVEKPSKKTPSPSHKKKSLWSALRGAVARHEAPLLDETEELAEDEKRKVFGRRASQRRASVTRDGLVKRHASGPDPWDEACSKARRSLQKKLSASEDRRRLSDVVVEYHRTVRGVVVDYVSAVEKLGLVYRVEFVEEGPLHFQIALARYGEQGRRFVVVESVARQCVGRAQIKPTDELVAVNGKVIVEPTSKDRLTELLRTIAAAPRPLTLTFVEGEDREKHAAPPPPSPLNAALAFGGWRTVRPEPRRLVRMPAPPPRYYGRRRCVLAAALAFVLCGAVQRPPPPPPPPQKEGFPWVPVVVAGAGAVALARPEVRAGRALAALGRGVVIGAFPA</sequence>
<keyword evidence="3" id="KW-1185">Reference proteome</keyword>
<feature type="region of interest" description="Disordered" evidence="1">
    <location>
        <begin position="210"/>
        <end position="238"/>
    </location>
</feature>
<dbReference type="Proteomes" id="UP000789595">
    <property type="component" value="Unassembled WGS sequence"/>
</dbReference>
<feature type="compositionally biased region" description="Basic and acidic residues" evidence="1">
    <location>
        <begin position="92"/>
        <end position="102"/>
    </location>
</feature>
<accession>A0A8J2SMP7</accession>
<dbReference type="AlphaFoldDB" id="A0A8J2SMP7"/>
<gene>
    <name evidence="2" type="ORF">PECAL_5P06020</name>
</gene>
<protein>
    <recommendedName>
        <fullName evidence="4">PDZ domain-containing protein</fullName>
    </recommendedName>
</protein>
<dbReference type="EMBL" id="CAKKNE010000005">
    <property type="protein sequence ID" value="CAH0376048.1"/>
    <property type="molecule type" value="Genomic_DNA"/>
</dbReference>
<evidence type="ECO:0000256" key="1">
    <source>
        <dbReference type="SAM" id="MobiDB-lite"/>
    </source>
</evidence>
<feature type="region of interest" description="Disordered" evidence="1">
    <location>
        <begin position="1"/>
        <end position="177"/>
    </location>
</feature>
<comment type="caution">
    <text evidence="2">The sequence shown here is derived from an EMBL/GenBank/DDBJ whole genome shotgun (WGS) entry which is preliminary data.</text>
</comment>
<feature type="compositionally biased region" description="Basic and acidic residues" evidence="1">
    <location>
        <begin position="128"/>
        <end position="146"/>
    </location>
</feature>
<evidence type="ECO:0000313" key="3">
    <source>
        <dbReference type="Proteomes" id="UP000789595"/>
    </source>
</evidence>
<reference evidence="2" key="1">
    <citation type="submission" date="2021-11" db="EMBL/GenBank/DDBJ databases">
        <authorList>
            <consortium name="Genoscope - CEA"/>
            <person name="William W."/>
        </authorList>
    </citation>
    <scope>NUCLEOTIDE SEQUENCE</scope>
</reference>
<dbReference type="OrthoDB" id="10676163at2759"/>
<evidence type="ECO:0000313" key="2">
    <source>
        <dbReference type="EMBL" id="CAH0376048.1"/>
    </source>
</evidence>